<feature type="domain" description="UDP-glucose/GDP-mannose dehydrogenase C-terminal" evidence="4">
    <location>
        <begin position="316"/>
        <end position="411"/>
    </location>
</feature>
<dbReference type="InterPro" id="IPR001732">
    <property type="entry name" value="UDP-Glc/GDP-Man_DH_N"/>
</dbReference>
<dbReference type="GO" id="GO:0000271">
    <property type="term" value="P:polysaccharide biosynthetic process"/>
    <property type="evidence" value="ECO:0007669"/>
    <property type="project" value="InterPro"/>
</dbReference>
<dbReference type="InterPro" id="IPR017476">
    <property type="entry name" value="UDP-Glc/GDP-Man"/>
</dbReference>
<dbReference type="Gene3D" id="3.40.50.720">
    <property type="entry name" value="NAD(P)-binding Rossmann-like Domain"/>
    <property type="match status" value="2"/>
</dbReference>
<organism evidence="5 6">
    <name type="scientific">Candidatus Anoxymicrobium japonicum</name>
    <dbReference type="NCBI Taxonomy" id="2013648"/>
    <lineage>
        <taxon>Bacteria</taxon>
        <taxon>Bacillati</taxon>
        <taxon>Actinomycetota</taxon>
        <taxon>Candidatus Geothermincolia</taxon>
        <taxon>Candidatus Geothermincolales</taxon>
        <taxon>Candidatus Anoxymicrobiaceae</taxon>
        <taxon>Candidatus Anoxymicrobium</taxon>
    </lineage>
</organism>
<dbReference type="PIRSF" id="PIRSF000124">
    <property type="entry name" value="UDPglc_GDPman_dh"/>
    <property type="match status" value="1"/>
</dbReference>
<dbReference type="PANTHER" id="PTHR43491:SF1">
    <property type="entry name" value="UDP-N-ACETYL-D-MANNOSAMINE DEHYDROGENASE"/>
    <property type="match status" value="1"/>
</dbReference>
<dbReference type="SMART" id="SM00984">
    <property type="entry name" value="UDPG_MGDP_dh_C"/>
    <property type="match status" value="1"/>
</dbReference>
<dbReference type="Pfam" id="PF03720">
    <property type="entry name" value="UDPG_MGDP_dh_C"/>
    <property type="match status" value="1"/>
</dbReference>
<dbReference type="SUPFAM" id="SSF51735">
    <property type="entry name" value="NAD(P)-binding Rossmann-fold domains"/>
    <property type="match status" value="1"/>
</dbReference>
<comment type="caution">
    <text evidence="5">The sequence shown here is derived from an EMBL/GenBank/DDBJ whole genome shotgun (WGS) entry which is preliminary data.</text>
</comment>
<comment type="similarity">
    <text evidence="3">Belongs to the UDP-glucose/GDP-mannose dehydrogenase family.</text>
</comment>
<dbReference type="InterPro" id="IPR036291">
    <property type="entry name" value="NAD(P)-bd_dom_sf"/>
</dbReference>
<protein>
    <recommendedName>
        <fullName evidence="4">UDP-glucose/GDP-mannose dehydrogenase C-terminal domain-containing protein</fullName>
    </recommendedName>
</protein>
<sequence>MSASSLEKRIADRTAVVGVVGLGYVGIPLASRVMESGYPLRGIDKYAGGERLEELGELGIEASNDFDVLRDCDIVLICVPTPLAEGQLPDTSFISDATVDICANLARDAGPRLVVLESTSYPGTTREIMLPIFEDNGFQLGEDLLLAFAPERVDPGTCPLPYREIPRVVGSLDEASGRVAHAFYSTIVDEVALVSTPEVAETAKLLENIFRAVNIALVNEMALLCRRMDIDIWEVVEAASTKPFGFMSFKPGPGLGGHCIPVDPFYLAWKAKKYDFYPEFIELAGKVNRAMPFHVVEWVSEVLNDAGKSIKSSRVLVVGVAYKEKVADTRESPALKIMELLAERGGDVIYHDPFVGVVEVGGKEYASTPLNHDALASCDCVLIVTAHPNIDLDLIASSGVPVVDTRNALGRGGK</sequence>
<gene>
    <name evidence="5" type="ORF">CVT63_00175</name>
</gene>
<dbReference type="InterPro" id="IPR014027">
    <property type="entry name" value="UDP-Glc/GDP-Man_DH_C"/>
</dbReference>
<evidence type="ECO:0000259" key="4">
    <source>
        <dbReference type="SMART" id="SM00984"/>
    </source>
</evidence>
<dbReference type="InterPro" id="IPR014026">
    <property type="entry name" value="UDP-Glc/GDP-Man_DH_dimer"/>
</dbReference>
<accession>A0A2N3G8B9</accession>
<keyword evidence="1" id="KW-0560">Oxidoreductase</keyword>
<proteinExistence type="inferred from homology"/>
<dbReference type="InterPro" id="IPR028359">
    <property type="entry name" value="UDP_ManNAc/GlcNAc_DH"/>
</dbReference>
<evidence type="ECO:0000313" key="6">
    <source>
        <dbReference type="Proteomes" id="UP000233654"/>
    </source>
</evidence>
<dbReference type="SUPFAM" id="SSF52413">
    <property type="entry name" value="UDP-glucose/GDP-mannose dehydrogenase C-terminal domain"/>
    <property type="match status" value="1"/>
</dbReference>
<dbReference type="PIRSF" id="PIRSF500136">
    <property type="entry name" value="UDP_ManNAc_DH"/>
    <property type="match status" value="1"/>
</dbReference>
<dbReference type="GO" id="GO:0016616">
    <property type="term" value="F:oxidoreductase activity, acting on the CH-OH group of donors, NAD or NADP as acceptor"/>
    <property type="evidence" value="ECO:0007669"/>
    <property type="project" value="InterPro"/>
</dbReference>
<dbReference type="GO" id="GO:0051287">
    <property type="term" value="F:NAD binding"/>
    <property type="evidence" value="ECO:0007669"/>
    <property type="project" value="InterPro"/>
</dbReference>
<dbReference type="GO" id="GO:0016628">
    <property type="term" value="F:oxidoreductase activity, acting on the CH-CH group of donors, NAD or NADP as acceptor"/>
    <property type="evidence" value="ECO:0007669"/>
    <property type="project" value="InterPro"/>
</dbReference>
<dbReference type="PANTHER" id="PTHR43491">
    <property type="entry name" value="UDP-N-ACETYL-D-MANNOSAMINE DEHYDROGENASE"/>
    <property type="match status" value="1"/>
</dbReference>
<dbReference type="Pfam" id="PF03721">
    <property type="entry name" value="UDPG_MGDP_dh_N"/>
    <property type="match status" value="1"/>
</dbReference>
<dbReference type="InterPro" id="IPR036220">
    <property type="entry name" value="UDP-Glc/GDP-Man_DH_C_sf"/>
</dbReference>
<evidence type="ECO:0000313" key="5">
    <source>
        <dbReference type="EMBL" id="PKQ28967.1"/>
    </source>
</evidence>
<keyword evidence="2" id="KW-0520">NAD</keyword>
<evidence type="ECO:0000256" key="2">
    <source>
        <dbReference type="ARBA" id="ARBA00023027"/>
    </source>
</evidence>
<evidence type="ECO:0000256" key="1">
    <source>
        <dbReference type="ARBA" id="ARBA00023002"/>
    </source>
</evidence>
<dbReference type="SUPFAM" id="SSF48179">
    <property type="entry name" value="6-phosphogluconate dehydrogenase C-terminal domain-like"/>
    <property type="match status" value="1"/>
</dbReference>
<dbReference type="InterPro" id="IPR008927">
    <property type="entry name" value="6-PGluconate_DH-like_C_sf"/>
</dbReference>
<dbReference type="AlphaFoldDB" id="A0A2N3G8B9"/>
<dbReference type="Pfam" id="PF00984">
    <property type="entry name" value="UDPG_MGDP_dh"/>
    <property type="match status" value="1"/>
</dbReference>
<dbReference type="EMBL" id="PHEX01000001">
    <property type="protein sequence ID" value="PKQ28967.1"/>
    <property type="molecule type" value="Genomic_DNA"/>
</dbReference>
<dbReference type="Proteomes" id="UP000233654">
    <property type="component" value="Unassembled WGS sequence"/>
</dbReference>
<name>A0A2N3G8B9_9ACTN</name>
<dbReference type="NCBIfam" id="TIGR03026">
    <property type="entry name" value="NDP-sugDHase"/>
    <property type="match status" value="1"/>
</dbReference>
<reference evidence="5 6" key="1">
    <citation type="journal article" date="2017" name="ISME J.">
        <title>Potential for microbial H2 and metal transformations associated with novel bacteria and archaea in deep terrestrial subsurface sediments.</title>
        <authorList>
            <person name="Hernsdorf A.W."/>
            <person name="Amano Y."/>
            <person name="Miyakawa K."/>
            <person name="Ise K."/>
            <person name="Suzuki Y."/>
            <person name="Anantharaman K."/>
            <person name="Probst A."/>
            <person name="Burstein D."/>
            <person name="Thomas B.C."/>
            <person name="Banfield J.F."/>
        </authorList>
    </citation>
    <scope>NUCLEOTIDE SEQUENCE [LARGE SCALE GENOMIC DNA]</scope>
    <source>
        <strain evidence="5">HGW-Actinobacteria-3</strain>
    </source>
</reference>
<evidence type="ECO:0000256" key="3">
    <source>
        <dbReference type="PIRNR" id="PIRNR000124"/>
    </source>
</evidence>